<reference evidence="2" key="1">
    <citation type="submission" date="2021-03" db="EMBL/GenBank/DDBJ databases">
        <authorList>
            <person name="Bekaert M."/>
        </authorList>
    </citation>
    <scope>NUCLEOTIDE SEQUENCE</scope>
</reference>
<sequence>MFGCDGKIGLLSSSLPQEILGSLQTEEDLIQHLQSSDKPDEISNDKPNELSSDKPNEHDEDIAIKVRENMSDTITCHLCSNEEVIRNERKLASDSMTKQAVRMRNLSEKILTEVDVGANVLVAIPHVDFMAVVTGKNMVINWELKMEYYVDFTPVISLNCLTVTLLLLNL</sequence>
<accession>A0A8S3R7V2</accession>
<organism evidence="2 3">
    <name type="scientific">Mytilus edulis</name>
    <name type="common">Blue mussel</name>
    <dbReference type="NCBI Taxonomy" id="6550"/>
    <lineage>
        <taxon>Eukaryota</taxon>
        <taxon>Metazoa</taxon>
        <taxon>Spiralia</taxon>
        <taxon>Lophotrochozoa</taxon>
        <taxon>Mollusca</taxon>
        <taxon>Bivalvia</taxon>
        <taxon>Autobranchia</taxon>
        <taxon>Pteriomorphia</taxon>
        <taxon>Mytilida</taxon>
        <taxon>Mytiloidea</taxon>
        <taxon>Mytilidae</taxon>
        <taxon>Mytilinae</taxon>
        <taxon>Mytilus</taxon>
    </lineage>
</organism>
<feature type="region of interest" description="Disordered" evidence="1">
    <location>
        <begin position="32"/>
        <end position="58"/>
    </location>
</feature>
<comment type="caution">
    <text evidence="2">The sequence shown here is derived from an EMBL/GenBank/DDBJ whole genome shotgun (WGS) entry which is preliminary data.</text>
</comment>
<dbReference type="Proteomes" id="UP000683360">
    <property type="component" value="Unassembled WGS sequence"/>
</dbReference>
<dbReference type="AlphaFoldDB" id="A0A8S3R7V2"/>
<proteinExistence type="predicted"/>
<keyword evidence="3" id="KW-1185">Reference proteome</keyword>
<dbReference type="EMBL" id="CAJPWZ010000836">
    <property type="protein sequence ID" value="CAG2201217.1"/>
    <property type="molecule type" value="Genomic_DNA"/>
</dbReference>
<evidence type="ECO:0000313" key="2">
    <source>
        <dbReference type="EMBL" id="CAG2201217.1"/>
    </source>
</evidence>
<gene>
    <name evidence="2" type="ORF">MEDL_15856</name>
</gene>
<name>A0A8S3R7V2_MYTED</name>
<feature type="compositionally biased region" description="Basic and acidic residues" evidence="1">
    <location>
        <begin position="35"/>
        <end position="58"/>
    </location>
</feature>
<evidence type="ECO:0000313" key="3">
    <source>
        <dbReference type="Proteomes" id="UP000683360"/>
    </source>
</evidence>
<dbReference type="OrthoDB" id="6104389at2759"/>
<evidence type="ECO:0000256" key="1">
    <source>
        <dbReference type="SAM" id="MobiDB-lite"/>
    </source>
</evidence>
<protein>
    <submittedName>
        <fullName evidence="2">Uncharacterized protein</fullName>
    </submittedName>
</protein>